<evidence type="ECO:0000313" key="9">
    <source>
        <dbReference type="Proteomes" id="UP000830375"/>
    </source>
</evidence>
<dbReference type="SUPFAM" id="SSF48726">
    <property type="entry name" value="Immunoglobulin"/>
    <property type="match status" value="1"/>
</dbReference>
<keyword evidence="5" id="KW-0812">Transmembrane</keyword>
<evidence type="ECO:0000256" key="5">
    <source>
        <dbReference type="SAM" id="Phobius"/>
    </source>
</evidence>
<sequence>MSLCRIVLLSIVCIHHVCGTDIYITGYRGDSVILTSGADRSWNLTRVQWSIYKNTTYIASLKDGEVTIYKFWRHQGRLDLNKETGDLTIKNLTMDDTMMYIMALVTSSGIRTQVKVHLSVQERLQIQVTQKLHSLNDNKCHVVLECATHVQNVNFSWMPDGEFNGSYISGITKSVNSSSVLYASFSVNRIVTFNCTGSSGQQTVTNQSEAASEITYYFIGLLFHKEKQKCDVCTVCSSCSSCVSSVMWTFVLTAAFVWFLAYVITRNQEKIIAACSEVNQRIRTTSFRTNSRGVQGKQENA</sequence>
<dbReference type="EMBL" id="JACTAM010000007">
    <property type="protein sequence ID" value="KAI2663061.1"/>
    <property type="molecule type" value="Genomic_DNA"/>
</dbReference>
<dbReference type="Gene3D" id="2.60.40.10">
    <property type="entry name" value="Immunoglobulins"/>
    <property type="match status" value="1"/>
</dbReference>
<evidence type="ECO:0000256" key="4">
    <source>
        <dbReference type="ARBA" id="ARBA00023180"/>
    </source>
</evidence>
<evidence type="ECO:0000259" key="7">
    <source>
        <dbReference type="SMART" id="SM00409"/>
    </source>
</evidence>
<dbReference type="Proteomes" id="UP000830375">
    <property type="component" value="Unassembled WGS sequence"/>
</dbReference>
<keyword evidence="5" id="KW-1133">Transmembrane helix</keyword>
<feature type="transmembrane region" description="Helical" evidence="5">
    <location>
        <begin position="246"/>
        <end position="264"/>
    </location>
</feature>
<evidence type="ECO:0000256" key="2">
    <source>
        <dbReference type="ARBA" id="ARBA00022729"/>
    </source>
</evidence>
<reference evidence="8 9" key="1">
    <citation type="submission" date="2022-01" db="EMBL/GenBank/DDBJ databases">
        <title>A high-quality chromosome-level genome assembly of rohu carp, Labeo rohita.</title>
        <authorList>
            <person name="Arick M.A. II"/>
            <person name="Hsu C.-Y."/>
            <person name="Magbanua Z."/>
            <person name="Pechanova O."/>
            <person name="Grover C."/>
            <person name="Miller E."/>
            <person name="Thrash A."/>
            <person name="Ezzel L."/>
            <person name="Alam S."/>
            <person name="Benzie J."/>
            <person name="Hamilton M."/>
            <person name="Karsi A."/>
            <person name="Lawrence M.L."/>
            <person name="Peterson D.G."/>
        </authorList>
    </citation>
    <scope>NUCLEOTIDE SEQUENCE [LARGE SCALE GENOMIC DNA]</scope>
    <source>
        <strain evidence="9">BAU-BD-2019</strain>
        <tissue evidence="8">Blood</tissue>
    </source>
</reference>
<keyword evidence="3 5" id="KW-0472">Membrane</keyword>
<name>A0ABQ8MKG3_LABRO</name>
<proteinExistence type="predicted"/>
<feature type="domain" description="Immunoglobulin" evidence="7">
    <location>
        <begin position="21"/>
        <end position="121"/>
    </location>
</feature>
<evidence type="ECO:0000256" key="1">
    <source>
        <dbReference type="ARBA" id="ARBA00004370"/>
    </source>
</evidence>
<dbReference type="InterPro" id="IPR003599">
    <property type="entry name" value="Ig_sub"/>
</dbReference>
<keyword evidence="9" id="KW-1185">Reference proteome</keyword>
<protein>
    <submittedName>
        <fullName evidence="8">CD48 antigen</fullName>
    </submittedName>
</protein>
<evidence type="ECO:0000256" key="3">
    <source>
        <dbReference type="ARBA" id="ARBA00023136"/>
    </source>
</evidence>
<evidence type="ECO:0000313" key="8">
    <source>
        <dbReference type="EMBL" id="KAI2663061.1"/>
    </source>
</evidence>
<evidence type="ECO:0000256" key="6">
    <source>
        <dbReference type="SAM" id="SignalP"/>
    </source>
</evidence>
<dbReference type="InterPro" id="IPR036179">
    <property type="entry name" value="Ig-like_dom_sf"/>
</dbReference>
<dbReference type="PANTHER" id="PTHR12080">
    <property type="entry name" value="SIGNALING LYMPHOCYTIC ACTIVATION MOLECULE"/>
    <property type="match status" value="1"/>
</dbReference>
<dbReference type="SMART" id="SM00409">
    <property type="entry name" value="IG"/>
    <property type="match status" value="1"/>
</dbReference>
<comment type="caution">
    <text evidence="8">The sequence shown here is derived from an EMBL/GenBank/DDBJ whole genome shotgun (WGS) entry which is preliminary data.</text>
</comment>
<feature type="chain" id="PRO_5045402716" evidence="6">
    <location>
        <begin position="20"/>
        <end position="301"/>
    </location>
</feature>
<gene>
    <name evidence="8" type="ORF">H4Q32_028089</name>
</gene>
<feature type="signal peptide" evidence="6">
    <location>
        <begin position="1"/>
        <end position="19"/>
    </location>
</feature>
<keyword evidence="4" id="KW-0325">Glycoprotein</keyword>
<keyword evidence="2 6" id="KW-0732">Signal</keyword>
<dbReference type="InterPro" id="IPR015631">
    <property type="entry name" value="CD2/SLAM_rcpt"/>
</dbReference>
<comment type="subcellular location">
    <subcellularLocation>
        <location evidence="1">Membrane</location>
    </subcellularLocation>
</comment>
<accession>A0ABQ8MKG3</accession>
<organism evidence="8 9">
    <name type="scientific">Labeo rohita</name>
    <name type="common">Indian major carp</name>
    <name type="synonym">Cyprinus rohita</name>
    <dbReference type="NCBI Taxonomy" id="84645"/>
    <lineage>
        <taxon>Eukaryota</taxon>
        <taxon>Metazoa</taxon>
        <taxon>Chordata</taxon>
        <taxon>Craniata</taxon>
        <taxon>Vertebrata</taxon>
        <taxon>Euteleostomi</taxon>
        <taxon>Actinopterygii</taxon>
        <taxon>Neopterygii</taxon>
        <taxon>Teleostei</taxon>
        <taxon>Ostariophysi</taxon>
        <taxon>Cypriniformes</taxon>
        <taxon>Cyprinidae</taxon>
        <taxon>Labeoninae</taxon>
        <taxon>Labeonini</taxon>
        <taxon>Labeo</taxon>
    </lineage>
</organism>
<dbReference type="InterPro" id="IPR013783">
    <property type="entry name" value="Ig-like_fold"/>
</dbReference>
<dbReference type="PANTHER" id="PTHR12080:SF59">
    <property type="entry name" value="HEPATIC AND GLIAL CELL ADHESION MOLECULE"/>
    <property type="match status" value="1"/>
</dbReference>